<keyword evidence="3" id="KW-1185">Reference proteome</keyword>
<proteinExistence type="predicted"/>
<comment type="caution">
    <text evidence="2">The sequence shown here is derived from an EMBL/GenBank/DDBJ whole genome shotgun (WGS) entry which is preliminary data.</text>
</comment>
<sequence>MRKRSMMLTSAGAGVLMFLFAAPAVAAPTDDTPVTFEVSAGSLDVSAPAGPVDLGNAPPGGTITGLLGPVSVSDTRGGATSDWTASVYATDFTVAALTIPFSALAYWSGPASAPGSGGGTFTPGQPAEADRVALTGTAGAAVTAFSHSGGTGGSTVTWNPTLVISIPLTAQTGTYTGTVTHQVA</sequence>
<gene>
    <name evidence="2" type="ORF">CA984_20015</name>
</gene>
<keyword evidence="1" id="KW-0732">Signal</keyword>
<accession>A0A243RJP0</accession>
<feature type="chain" id="PRO_5013122943" description="WxL domain-containing protein" evidence="1">
    <location>
        <begin position="27"/>
        <end position="184"/>
    </location>
</feature>
<name>A0A243RJP0_9ACTN</name>
<dbReference type="AlphaFoldDB" id="A0A243RJP0"/>
<protein>
    <recommendedName>
        <fullName evidence="4">WxL domain-containing protein</fullName>
    </recommendedName>
</protein>
<dbReference type="EMBL" id="NGFP01000089">
    <property type="protein sequence ID" value="OUC95087.1"/>
    <property type="molecule type" value="Genomic_DNA"/>
</dbReference>
<reference evidence="2 3" key="1">
    <citation type="submission" date="2017-05" db="EMBL/GenBank/DDBJ databases">
        <title>Biotechnological potential of actinobacteria isolated from South African environments.</title>
        <authorList>
            <person name="Le Roes-Hill M."/>
            <person name="Prins A."/>
            <person name="Durrell K.A."/>
        </authorList>
    </citation>
    <scope>NUCLEOTIDE SEQUENCE [LARGE SCALE GENOMIC DNA]</scope>
    <source>
        <strain evidence="2">M26</strain>
    </source>
</reference>
<evidence type="ECO:0000313" key="3">
    <source>
        <dbReference type="Proteomes" id="UP000194761"/>
    </source>
</evidence>
<dbReference type="RefSeq" id="WP_086574622.1">
    <property type="nucleotide sequence ID" value="NZ_NGFP01000089.1"/>
</dbReference>
<evidence type="ECO:0000256" key="1">
    <source>
        <dbReference type="SAM" id="SignalP"/>
    </source>
</evidence>
<evidence type="ECO:0000313" key="2">
    <source>
        <dbReference type="EMBL" id="OUC95087.1"/>
    </source>
</evidence>
<feature type="signal peptide" evidence="1">
    <location>
        <begin position="1"/>
        <end position="26"/>
    </location>
</feature>
<dbReference type="Proteomes" id="UP000194761">
    <property type="component" value="Unassembled WGS sequence"/>
</dbReference>
<organism evidence="2 3">
    <name type="scientific">Streptosporangium minutum</name>
    <dbReference type="NCBI Taxonomy" id="569862"/>
    <lineage>
        <taxon>Bacteria</taxon>
        <taxon>Bacillati</taxon>
        <taxon>Actinomycetota</taxon>
        <taxon>Actinomycetes</taxon>
        <taxon>Streptosporangiales</taxon>
        <taxon>Streptosporangiaceae</taxon>
        <taxon>Streptosporangium</taxon>
    </lineage>
</organism>
<evidence type="ECO:0008006" key="4">
    <source>
        <dbReference type="Google" id="ProtNLM"/>
    </source>
</evidence>